<dbReference type="Gene3D" id="3.90.420.10">
    <property type="entry name" value="Oxidoreductase, molybdopterin-binding domain"/>
    <property type="match status" value="1"/>
</dbReference>
<dbReference type="PANTHER" id="PTHR43032:SF4">
    <property type="entry name" value="OXIDOREDUCTASE MOLYBDOPTERIN-BINDING DOMAIN-CONTAINING PROTEIN"/>
    <property type="match status" value="1"/>
</dbReference>
<accession>I2Q5Z2</accession>
<dbReference type="EMBL" id="JH600068">
    <property type="protein sequence ID" value="EIG55198.1"/>
    <property type="molecule type" value="Genomic_DNA"/>
</dbReference>
<dbReference type="PANTHER" id="PTHR43032">
    <property type="entry name" value="PROTEIN-METHIONINE-SULFOXIDE REDUCTASE"/>
    <property type="match status" value="1"/>
</dbReference>
<dbReference type="STRING" id="596152.DesU5LDRAFT_3577"/>
<protein>
    <submittedName>
        <fullName evidence="2">Sulfite oxidase-like oxidoreductase</fullName>
    </submittedName>
</protein>
<proteinExistence type="predicted"/>
<name>I2Q5Z2_9BACT</name>
<evidence type="ECO:0000259" key="1">
    <source>
        <dbReference type="Pfam" id="PF00174"/>
    </source>
</evidence>
<reference evidence="2" key="1">
    <citation type="submission" date="2011-11" db="EMBL/GenBank/DDBJ databases">
        <title>Improved High-Quality Draft sequence of Desulfovibrio sp. U5L.</title>
        <authorList>
            <consortium name="US DOE Joint Genome Institute"/>
            <person name="Lucas S."/>
            <person name="Han J."/>
            <person name="Lapidus A."/>
            <person name="Cheng J.-F."/>
            <person name="Goodwin L."/>
            <person name="Pitluck S."/>
            <person name="Peters L."/>
            <person name="Ovchinnikova G."/>
            <person name="Held B."/>
            <person name="Detter J.C."/>
            <person name="Han C."/>
            <person name="Tapia R."/>
            <person name="Land M."/>
            <person name="Hauser L."/>
            <person name="Kyrpides N."/>
            <person name="Ivanova N."/>
            <person name="Pagani I."/>
            <person name="Gabster J."/>
            <person name="Walker C."/>
            <person name="Stolyar S."/>
            <person name="Stahl D."/>
            <person name="Arkin A."/>
            <person name="Dehal P."/>
            <person name="Hazen T."/>
            <person name="Woyke T."/>
        </authorList>
    </citation>
    <scope>NUCLEOTIDE SEQUENCE [LARGE SCALE GENOMIC DNA]</scope>
    <source>
        <strain evidence="2">U5L</strain>
    </source>
</reference>
<dbReference type="HOGENOM" id="CLU_094953_1_1_7"/>
<dbReference type="OrthoDB" id="9778777at2"/>
<dbReference type="Pfam" id="PF00174">
    <property type="entry name" value="Oxidored_molyb"/>
    <property type="match status" value="1"/>
</dbReference>
<organism evidence="2">
    <name type="scientific">Desulfovibrio sp. U5L</name>
    <dbReference type="NCBI Taxonomy" id="596152"/>
    <lineage>
        <taxon>Bacteria</taxon>
        <taxon>Pseudomonadati</taxon>
        <taxon>Thermodesulfobacteriota</taxon>
        <taxon>Desulfovibrionia</taxon>
        <taxon>Desulfovibrionales</taxon>
        <taxon>Desulfovibrionaceae</taxon>
        <taxon>Desulfovibrio</taxon>
    </lineage>
</organism>
<gene>
    <name evidence="2" type="ORF">DesU5LDRAFT_3577</name>
</gene>
<dbReference type="InterPro" id="IPR000572">
    <property type="entry name" value="OxRdtase_Mopterin-bd_dom"/>
</dbReference>
<dbReference type="eggNOG" id="COG2041">
    <property type="taxonomic scope" value="Bacteria"/>
</dbReference>
<dbReference type="AlphaFoldDB" id="I2Q5Z2"/>
<dbReference type="SUPFAM" id="SSF56524">
    <property type="entry name" value="Oxidoreductase molybdopterin-binding domain"/>
    <property type="match status" value="1"/>
</dbReference>
<feature type="domain" description="Oxidoreductase molybdopterin-binding" evidence="1">
    <location>
        <begin position="62"/>
        <end position="210"/>
    </location>
</feature>
<dbReference type="InterPro" id="IPR036374">
    <property type="entry name" value="OxRdtase_Mopterin-bd_sf"/>
</dbReference>
<sequence>MGGVTRRWMLRLLAAGVVLGRFPGRALAWVGSRFPVRTVEIEDFGFDAASGVVTRAGGGEPYGLILDGLVAAPQCLPYAGLRALPQAAQTSDFHCVEGWDVPDVPWSGLRIATLAGLARPLPEARYVVFHALGRTRSRPGGLDHYVECLPLADLVNPDLGYLLALDLDGAPLPLEHGAPLRLVCPFDLAYKGAKFVTRLEFAAAPVDGWWTRANGIYEAHAPVEPDRLRRPDPRAPR</sequence>
<evidence type="ECO:0000313" key="2">
    <source>
        <dbReference type="EMBL" id="EIG55198.1"/>
    </source>
</evidence>